<dbReference type="AlphaFoldDB" id="A0A1U9NPY5"/>
<evidence type="ECO:0000256" key="1">
    <source>
        <dbReference type="SAM" id="Phobius"/>
    </source>
</evidence>
<protein>
    <submittedName>
        <fullName evidence="2">Uncharacterized protein</fullName>
    </submittedName>
</protein>
<organism evidence="2 3">
    <name type="scientific">Anaerohalosphaera lusitana</name>
    <dbReference type="NCBI Taxonomy" id="1936003"/>
    <lineage>
        <taxon>Bacteria</taxon>
        <taxon>Pseudomonadati</taxon>
        <taxon>Planctomycetota</taxon>
        <taxon>Phycisphaerae</taxon>
        <taxon>Sedimentisphaerales</taxon>
        <taxon>Anaerohalosphaeraceae</taxon>
        <taxon>Anaerohalosphaera</taxon>
    </lineage>
</organism>
<dbReference type="KEGG" id="alus:STSP2_03085"/>
<reference evidence="3" key="1">
    <citation type="submission" date="2017-02" db="EMBL/GenBank/DDBJ databases">
        <title>Comparative genomics and description of representatives of a novel lineage of planctomycetes thriving in anoxic sediments.</title>
        <authorList>
            <person name="Spring S."/>
            <person name="Bunk B."/>
            <person name="Sproer C."/>
        </authorList>
    </citation>
    <scope>NUCLEOTIDE SEQUENCE [LARGE SCALE GENOMIC DNA]</scope>
    <source>
        <strain evidence="3">ST-NAGAB-D1</strain>
    </source>
</reference>
<evidence type="ECO:0000313" key="2">
    <source>
        <dbReference type="EMBL" id="AQT69885.1"/>
    </source>
</evidence>
<sequence>MMEFENLVMVFVGFFLLVLMLVALFGIKNSFAKIQADIHKIAAKMDQQSGPQA</sequence>
<keyword evidence="1" id="KW-0812">Transmembrane</keyword>
<gene>
    <name evidence="2" type="ORF">STSP2_03085</name>
</gene>
<name>A0A1U9NPY5_9BACT</name>
<dbReference type="Proteomes" id="UP000189674">
    <property type="component" value="Chromosome"/>
</dbReference>
<evidence type="ECO:0000313" key="3">
    <source>
        <dbReference type="Proteomes" id="UP000189674"/>
    </source>
</evidence>
<dbReference type="STRING" id="1936003.STSP2_03085"/>
<keyword evidence="1" id="KW-0472">Membrane</keyword>
<keyword evidence="3" id="KW-1185">Reference proteome</keyword>
<proteinExistence type="predicted"/>
<dbReference type="RefSeq" id="WP_169853256.1">
    <property type="nucleotide sequence ID" value="NZ_CP019791.1"/>
</dbReference>
<keyword evidence="1" id="KW-1133">Transmembrane helix</keyword>
<accession>A0A1U9NPY5</accession>
<dbReference type="EMBL" id="CP019791">
    <property type="protein sequence ID" value="AQT69885.1"/>
    <property type="molecule type" value="Genomic_DNA"/>
</dbReference>
<feature type="transmembrane region" description="Helical" evidence="1">
    <location>
        <begin position="6"/>
        <end position="27"/>
    </location>
</feature>